<name>A0A250DQG7_9BURK</name>
<protein>
    <recommendedName>
        <fullName evidence="4">diacylglycerol O-acyltransferase</fullName>
        <ecNumber evidence="4">2.3.1.20</ecNumber>
    </recommendedName>
</protein>
<keyword evidence="7" id="KW-0319">Glycerol metabolism</keyword>
<evidence type="ECO:0000256" key="5">
    <source>
        <dbReference type="ARBA" id="ARBA00022516"/>
    </source>
</evidence>
<keyword evidence="8" id="KW-0443">Lipid metabolism</keyword>
<comment type="similarity">
    <text evidence="3">Belongs to the long-chain O-acyltransferase family.</text>
</comment>
<comment type="pathway">
    <text evidence="2">Lipid metabolism.</text>
</comment>
<dbReference type="Proteomes" id="UP000217154">
    <property type="component" value="Chromosome"/>
</dbReference>
<feature type="region of interest" description="Disordered" evidence="11">
    <location>
        <begin position="480"/>
        <end position="538"/>
    </location>
</feature>
<dbReference type="EC" id="2.3.1.20" evidence="4"/>
<evidence type="ECO:0000313" key="14">
    <source>
        <dbReference type="EMBL" id="ATA56492.1"/>
    </source>
</evidence>
<feature type="compositionally biased region" description="Low complexity" evidence="11">
    <location>
        <begin position="524"/>
        <end position="538"/>
    </location>
</feature>
<evidence type="ECO:0000256" key="6">
    <source>
        <dbReference type="ARBA" id="ARBA00022679"/>
    </source>
</evidence>
<dbReference type="KEGG" id="vbo:CKY39_27075"/>
<evidence type="ECO:0000313" key="15">
    <source>
        <dbReference type="Proteomes" id="UP000217154"/>
    </source>
</evidence>
<sequence>MDHLSSMDASFLHLETPETPMHVGSLMLLDLPEGYRGDYYEDVKGMLGKRLHLASVLTRKLAQMPFELAEPVWIDDDDIDLDYHVRSLTLRRPGTMEQLHHLVARLHSSLLDRSRPLWEMYVIEGLENGQVAFYTKAHHSGVDGKAGTELAKVLYDTTAQMREVPPARRKRGSGSHYQLGVAELLQAAVSNSARQYRKLAELLPAAARALTAAGSVLASQQTGKGERRLSLGMAPKSMFNDAITNQRSYSTMSLPFDELKALGKRVGGTVNTIVMAMCSEALARFLKERNLLPKEALIAGVPVSLRAEGDDAMNNQVSMVRVDLATDIGDAAERFKAIHASSEAAKAVVRELKPVLGVDMPITGSPWLMTSLASLYGRSNLARRVPPAANVLISNVPGPGATLYVAGARMMHFYPVSIPYHGSALNITVQSYAGSLDFGLTACRRILSQEESYELIGHLRAALRQIERLPSVESAAKPAVAKEAPAEAVPAKAPRRAKAPAAAKPRATAAAAAPASKKARAPRKPAAPAKGKRAAAAA</sequence>
<dbReference type="InterPro" id="IPR009721">
    <property type="entry name" value="O-acyltransferase_WSD1_C"/>
</dbReference>
<evidence type="ECO:0000256" key="4">
    <source>
        <dbReference type="ARBA" id="ARBA00013244"/>
    </source>
</evidence>
<accession>A0A250DQG7</accession>
<keyword evidence="5" id="KW-0444">Lipid biosynthesis</keyword>
<evidence type="ECO:0000259" key="13">
    <source>
        <dbReference type="Pfam" id="PF06974"/>
    </source>
</evidence>
<evidence type="ECO:0000256" key="8">
    <source>
        <dbReference type="ARBA" id="ARBA00023098"/>
    </source>
</evidence>
<dbReference type="GO" id="GO:0071731">
    <property type="term" value="P:response to nitric oxide"/>
    <property type="evidence" value="ECO:0007669"/>
    <property type="project" value="TreeGrafter"/>
</dbReference>
<gene>
    <name evidence="14" type="ORF">CKY39_27075</name>
</gene>
<dbReference type="GO" id="GO:0001666">
    <property type="term" value="P:response to hypoxia"/>
    <property type="evidence" value="ECO:0007669"/>
    <property type="project" value="TreeGrafter"/>
</dbReference>
<evidence type="ECO:0000259" key="12">
    <source>
        <dbReference type="Pfam" id="PF03007"/>
    </source>
</evidence>
<evidence type="ECO:0000256" key="1">
    <source>
        <dbReference type="ARBA" id="ARBA00004771"/>
    </source>
</evidence>
<feature type="domain" description="O-acyltransferase WSD1-like N-terminal" evidence="12">
    <location>
        <begin position="4"/>
        <end position="274"/>
    </location>
</feature>
<feature type="compositionally biased region" description="Low complexity" evidence="11">
    <location>
        <begin position="480"/>
        <end position="492"/>
    </location>
</feature>
<evidence type="ECO:0000256" key="10">
    <source>
        <dbReference type="ARBA" id="ARBA00048109"/>
    </source>
</evidence>
<dbReference type="InterPro" id="IPR014292">
    <property type="entry name" value="Acyl_transf_WS/DGAT"/>
</dbReference>
<dbReference type="GO" id="GO:0019432">
    <property type="term" value="P:triglyceride biosynthetic process"/>
    <property type="evidence" value="ECO:0007669"/>
    <property type="project" value="UniProtKB-UniPathway"/>
</dbReference>
<dbReference type="InterPro" id="IPR045034">
    <property type="entry name" value="O-acyltransferase_WSD1-like"/>
</dbReference>
<comment type="pathway">
    <text evidence="1">Glycerolipid metabolism; triacylglycerol biosynthesis.</text>
</comment>
<dbReference type="GO" id="GO:0006071">
    <property type="term" value="P:glycerol metabolic process"/>
    <property type="evidence" value="ECO:0007669"/>
    <property type="project" value="UniProtKB-KW"/>
</dbReference>
<evidence type="ECO:0000256" key="11">
    <source>
        <dbReference type="SAM" id="MobiDB-lite"/>
    </source>
</evidence>
<evidence type="ECO:0000256" key="3">
    <source>
        <dbReference type="ARBA" id="ARBA00009587"/>
    </source>
</evidence>
<keyword evidence="9 14" id="KW-0012">Acyltransferase</keyword>
<dbReference type="InterPro" id="IPR004255">
    <property type="entry name" value="O-acyltransferase_WSD1_N"/>
</dbReference>
<dbReference type="RefSeq" id="WP_095746629.1">
    <property type="nucleotide sequence ID" value="NZ_CP023284.1"/>
</dbReference>
<comment type="catalytic activity">
    <reaction evidence="10">
        <text>an acyl-CoA + a 1,2-diacyl-sn-glycerol = a triacyl-sn-glycerol + CoA</text>
        <dbReference type="Rhea" id="RHEA:10868"/>
        <dbReference type="ChEBI" id="CHEBI:17815"/>
        <dbReference type="ChEBI" id="CHEBI:57287"/>
        <dbReference type="ChEBI" id="CHEBI:58342"/>
        <dbReference type="ChEBI" id="CHEBI:64615"/>
        <dbReference type="EC" id="2.3.1.20"/>
    </reaction>
</comment>
<dbReference type="Pfam" id="PF06974">
    <property type="entry name" value="WS_DGAT_C"/>
    <property type="match status" value="1"/>
</dbReference>
<feature type="compositionally biased region" description="Low complexity" evidence="11">
    <location>
        <begin position="499"/>
        <end position="516"/>
    </location>
</feature>
<evidence type="ECO:0000256" key="9">
    <source>
        <dbReference type="ARBA" id="ARBA00023315"/>
    </source>
</evidence>
<dbReference type="Pfam" id="PF03007">
    <property type="entry name" value="WS_DGAT_cat"/>
    <property type="match status" value="1"/>
</dbReference>
<dbReference type="GO" id="GO:0005886">
    <property type="term" value="C:plasma membrane"/>
    <property type="evidence" value="ECO:0007669"/>
    <property type="project" value="TreeGrafter"/>
</dbReference>
<dbReference type="SUPFAM" id="SSF52777">
    <property type="entry name" value="CoA-dependent acyltransferases"/>
    <property type="match status" value="1"/>
</dbReference>
<dbReference type="GO" id="GO:0004144">
    <property type="term" value="F:diacylglycerol O-acyltransferase activity"/>
    <property type="evidence" value="ECO:0007669"/>
    <property type="project" value="UniProtKB-EC"/>
</dbReference>
<feature type="domain" description="O-acyltransferase WSD1 C-terminal" evidence="13">
    <location>
        <begin position="315"/>
        <end position="466"/>
    </location>
</feature>
<dbReference type="PANTHER" id="PTHR31650:SF1">
    <property type="entry name" value="WAX ESTER SYNTHASE_DIACYLGLYCEROL ACYLTRANSFERASE 4-RELATED"/>
    <property type="match status" value="1"/>
</dbReference>
<dbReference type="PANTHER" id="PTHR31650">
    <property type="entry name" value="O-ACYLTRANSFERASE (WSD1-LIKE) FAMILY PROTEIN"/>
    <property type="match status" value="1"/>
</dbReference>
<dbReference type="GO" id="GO:0051701">
    <property type="term" value="P:biological process involved in interaction with host"/>
    <property type="evidence" value="ECO:0007669"/>
    <property type="project" value="TreeGrafter"/>
</dbReference>
<dbReference type="EMBL" id="CP023284">
    <property type="protein sequence ID" value="ATA56492.1"/>
    <property type="molecule type" value="Genomic_DNA"/>
</dbReference>
<dbReference type="UniPathway" id="UPA00282"/>
<organism evidence="14 15">
    <name type="scientific">Variovorax boronicumulans</name>
    <dbReference type="NCBI Taxonomy" id="436515"/>
    <lineage>
        <taxon>Bacteria</taxon>
        <taxon>Pseudomonadati</taxon>
        <taxon>Pseudomonadota</taxon>
        <taxon>Betaproteobacteria</taxon>
        <taxon>Burkholderiales</taxon>
        <taxon>Comamonadaceae</taxon>
        <taxon>Variovorax</taxon>
    </lineage>
</organism>
<evidence type="ECO:0000256" key="2">
    <source>
        <dbReference type="ARBA" id="ARBA00005189"/>
    </source>
</evidence>
<dbReference type="NCBIfam" id="TIGR02946">
    <property type="entry name" value="acyl_WS_DGAT"/>
    <property type="match status" value="1"/>
</dbReference>
<dbReference type="AlphaFoldDB" id="A0A250DQG7"/>
<keyword evidence="6 14" id="KW-0808">Transferase</keyword>
<proteinExistence type="inferred from homology"/>
<reference evidence="14 15" key="1">
    <citation type="submission" date="2017-09" db="EMBL/GenBank/DDBJ databases">
        <title>The diverse metabolic capabilities of V. boronicumulans make it an excellent choice for continued studies on novel biodegradation.</title>
        <authorList>
            <person name="Sun S."/>
        </authorList>
    </citation>
    <scope>NUCLEOTIDE SEQUENCE [LARGE SCALE GENOMIC DNA]</scope>
    <source>
        <strain evidence="14 15">J1</strain>
    </source>
</reference>
<evidence type="ECO:0000256" key="7">
    <source>
        <dbReference type="ARBA" id="ARBA00022798"/>
    </source>
</evidence>